<accession>A0ABR0AC48</accession>
<evidence type="ECO:0000313" key="2">
    <source>
        <dbReference type="Proteomes" id="UP001234178"/>
    </source>
</evidence>
<name>A0ABR0AC48_9CRUS</name>
<dbReference type="Proteomes" id="UP001234178">
    <property type="component" value="Unassembled WGS sequence"/>
</dbReference>
<organism evidence="1 2">
    <name type="scientific">Daphnia magna</name>
    <dbReference type="NCBI Taxonomy" id="35525"/>
    <lineage>
        <taxon>Eukaryota</taxon>
        <taxon>Metazoa</taxon>
        <taxon>Ecdysozoa</taxon>
        <taxon>Arthropoda</taxon>
        <taxon>Crustacea</taxon>
        <taxon>Branchiopoda</taxon>
        <taxon>Diplostraca</taxon>
        <taxon>Cladocera</taxon>
        <taxon>Anomopoda</taxon>
        <taxon>Daphniidae</taxon>
        <taxon>Daphnia</taxon>
    </lineage>
</organism>
<sequence length="67" mass="7698">MKQEFLKIRPVTGLTRRVSRKMKNEETSLADWDTIDKVSDILAVSHTTVYETEVALLEFSTSPEIEL</sequence>
<comment type="caution">
    <text evidence="1">The sequence shown here is derived from an EMBL/GenBank/DDBJ whole genome shotgun (WGS) entry which is preliminary data.</text>
</comment>
<keyword evidence="2" id="KW-1185">Reference proteome</keyword>
<evidence type="ECO:0000313" key="1">
    <source>
        <dbReference type="EMBL" id="KAK4022555.1"/>
    </source>
</evidence>
<reference evidence="1 2" key="1">
    <citation type="journal article" date="2023" name="Nucleic Acids Res.">
        <title>The hologenome of Daphnia magna reveals possible DNA methylation and microbiome-mediated evolution of the host genome.</title>
        <authorList>
            <person name="Chaturvedi A."/>
            <person name="Li X."/>
            <person name="Dhandapani V."/>
            <person name="Marshall H."/>
            <person name="Kissane S."/>
            <person name="Cuenca-Cambronero M."/>
            <person name="Asole G."/>
            <person name="Calvet F."/>
            <person name="Ruiz-Romero M."/>
            <person name="Marangio P."/>
            <person name="Guigo R."/>
            <person name="Rago D."/>
            <person name="Mirbahai L."/>
            <person name="Eastwood N."/>
            <person name="Colbourne J.K."/>
            <person name="Zhou J."/>
            <person name="Mallon E."/>
            <person name="Orsini L."/>
        </authorList>
    </citation>
    <scope>NUCLEOTIDE SEQUENCE [LARGE SCALE GENOMIC DNA]</scope>
    <source>
        <strain evidence="1">LRV0_1</strain>
    </source>
</reference>
<protein>
    <submittedName>
        <fullName evidence="1">Uncharacterized protein</fullName>
    </submittedName>
</protein>
<gene>
    <name evidence="1" type="ORF">OUZ56_008016</name>
</gene>
<dbReference type="EMBL" id="JAOYFB010000037">
    <property type="protein sequence ID" value="KAK4022555.1"/>
    <property type="molecule type" value="Genomic_DNA"/>
</dbReference>
<proteinExistence type="predicted"/>